<dbReference type="PANTHER" id="PTHR42760:SF105">
    <property type="entry name" value="SORBITOL-6-PHOSPHATE 2-DEHYDROGENASE"/>
    <property type="match status" value="1"/>
</dbReference>
<dbReference type="SUPFAM" id="SSF51735">
    <property type="entry name" value="NAD(P)-binding Rossmann-fold domains"/>
    <property type="match status" value="1"/>
</dbReference>
<dbReference type="NCBIfam" id="NF005559">
    <property type="entry name" value="PRK07231.1"/>
    <property type="match status" value="1"/>
</dbReference>
<dbReference type="Gene3D" id="3.40.50.720">
    <property type="entry name" value="NAD(P)-binding Rossmann-like Domain"/>
    <property type="match status" value="1"/>
</dbReference>
<dbReference type="AlphaFoldDB" id="A0A6N2UUQ1"/>
<sequence>MRLKGKTAAVTGAGSGIGKACALRLAQEGANVLAIDLDGASAEKTAEQIRKAGGRADAAAADISEKEAVMAVAEKAAKCFRSLDIWVNCAGISVIQPFLAEDSEQVWDQTMRVNLKGTFLCCQAAVKGMLGHGGSIINFSSQSGKKGTNQYAAYCASKFGIRGLTQSIAAEFAEENIRVNCICPGVILTPMWDKQVNDYAKKKHITPEEVMPRFKENIPLGRLCTYQDVTNLVLFLASKDSEYMTGQSLNLTGGACTY</sequence>
<dbReference type="EMBL" id="CACRSQ010000007">
    <property type="protein sequence ID" value="VYT21488.1"/>
    <property type="molecule type" value="Genomic_DNA"/>
</dbReference>
<evidence type="ECO:0000256" key="1">
    <source>
        <dbReference type="ARBA" id="ARBA00006484"/>
    </source>
</evidence>
<evidence type="ECO:0000313" key="3">
    <source>
        <dbReference type="EMBL" id="VYT21488.1"/>
    </source>
</evidence>
<name>A0A6N2UUQ1_9FIRM</name>
<organism evidence="3">
    <name type="scientific">Anaerostipes caccae</name>
    <dbReference type="NCBI Taxonomy" id="105841"/>
    <lineage>
        <taxon>Bacteria</taxon>
        <taxon>Bacillati</taxon>
        <taxon>Bacillota</taxon>
        <taxon>Clostridia</taxon>
        <taxon>Lachnospirales</taxon>
        <taxon>Lachnospiraceae</taxon>
        <taxon>Anaerostipes</taxon>
    </lineage>
</organism>
<evidence type="ECO:0000256" key="2">
    <source>
        <dbReference type="ARBA" id="ARBA00023002"/>
    </source>
</evidence>
<dbReference type="PRINTS" id="PR00081">
    <property type="entry name" value="GDHRDH"/>
</dbReference>
<dbReference type="CDD" id="cd05233">
    <property type="entry name" value="SDR_c"/>
    <property type="match status" value="1"/>
</dbReference>
<reference evidence="3" key="1">
    <citation type="submission" date="2019-11" db="EMBL/GenBank/DDBJ databases">
        <authorList>
            <person name="Feng L."/>
        </authorList>
    </citation>
    <scope>NUCLEOTIDE SEQUENCE</scope>
    <source>
        <strain evidence="3">AcaccaeLFYP115</strain>
    </source>
</reference>
<dbReference type="InterPro" id="IPR002347">
    <property type="entry name" value="SDR_fam"/>
</dbReference>
<comment type="similarity">
    <text evidence="1">Belongs to the short-chain dehydrogenases/reductases (SDR) family.</text>
</comment>
<dbReference type="PROSITE" id="PS00061">
    <property type="entry name" value="ADH_SHORT"/>
    <property type="match status" value="1"/>
</dbReference>
<dbReference type="PRINTS" id="PR00080">
    <property type="entry name" value="SDRFAMILY"/>
</dbReference>
<keyword evidence="2 3" id="KW-0560">Oxidoreductase</keyword>
<dbReference type="RefSeq" id="WP_006567959.1">
    <property type="nucleotide sequence ID" value="NZ_BAABZP010000001.1"/>
</dbReference>
<dbReference type="PANTHER" id="PTHR42760">
    <property type="entry name" value="SHORT-CHAIN DEHYDROGENASES/REDUCTASES FAMILY MEMBER"/>
    <property type="match status" value="1"/>
</dbReference>
<accession>A0A6N2UUQ1</accession>
<dbReference type="InterPro" id="IPR036291">
    <property type="entry name" value="NAD(P)-bd_dom_sf"/>
</dbReference>
<dbReference type="EC" id="1.1.1.304" evidence="3"/>
<dbReference type="GO" id="GO:0008206">
    <property type="term" value="P:bile acid metabolic process"/>
    <property type="evidence" value="ECO:0007669"/>
    <property type="project" value="UniProtKB-ARBA"/>
</dbReference>
<protein>
    <submittedName>
        <fullName evidence="3">Diacetyl reductase [(S)-acetoin forming]</fullName>
        <ecNumber evidence="3">1.1.1.304</ecNumber>
    </submittedName>
</protein>
<dbReference type="GO" id="GO:0052588">
    <property type="term" value="F:diacetyl reductase ((S)-acetoin forming) (NAD+) activity"/>
    <property type="evidence" value="ECO:0007669"/>
    <property type="project" value="UniProtKB-EC"/>
</dbReference>
<dbReference type="FunFam" id="3.40.50.720:FF:000084">
    <property type="entry name" value="Short-chain dehydrogenase reductase"/>
    <property type="match status" value="1"/>
</dbReference>
<proteinExistence type="inferred from homology"/>
<gene>
    <name evidence="3" type="primary">budC</name>
    <name evidence="3" type="ORF">ACLFYP115_02085</name>
</gene>
<dbReference type="InterPro" id="IPR020904">
    <property type="entry name" value="Sc_DH/Rdtase_CS"/>
</dbReference>
<dbReference type="Pfam" id="PF13561">
    <property type="entry name" value="adh_short_C2"/>
    <property type="match status" value="1"/>
</dbReference>